<proteinExistence type="predicted"/>
<dbReference type="AlphaFoldDB" id="A0A3M7QPZ4"/>
<name>A0A3M7QPZ4_BRAPC</name>
<comment type="caution">
    <text evidence="1">The sequence shown here is derived from an EMBL/GenBank/DDBJ whole genome shotgun (WGS) entry which is preliminary data.</text>
</comment>
<reference evidence="1 2" key="1">
    <citation type="journal article" date="2018" name="Sci. Rep.">
        <title>Genomic signatures of local adaptation to the degree of environmental predictability in rotifers.</title>
        <authorList>
            <person name="Franch-Gras L."/>
            <person name="Hahn C."/>
            <person name="Garcia-Roger E.M."/>
            <person name="Carmona M.J."/>
            <person name="Serra M."/>
            <person name="Gomez A."/>
        </authorList>
    </citation>
    <scope>NUCLEOTIDE SEQUENCE [LARGE SCALE GENOMIC DNA]</scope>
    <source>
        <strain evidence="1">HYR1</strain>
    </source>
</reference>
<dbReference type="Proteomes" id="UP000276133">
    <property type="component" value="Unassembled WGS sequence"/>
</dbReference>
<keyword evidence="2" id="KW-1185">Reference proteome</keyword>
<gene>
    <name evidence="1" type="ORF">BpHYR1_050013</name>
</gene>
<evidence type="ECO:0000313" key="2">
    <source>
        <dbReference type="Proteomes" id="UP000276133"/>
    </source>
</evidence>
<evidence type="ECO:0000313" key="1">
    <source>
        <dbReference type="EMBL" id="RNA13055.1"/>
    </source>
</evidence>
<organism evidence="1 2">
    <name type="scientific">Brachionus plicatilis</name>
    <name type="common">Marine rotifer</name>
    <name type="synonym">Brachionus muelleri</name>
    <dbReference type="NCBI Taxonomy" id="10195"/>
    <lineage>
        <taxon>Eukaryota</taxon>
        <taxon>Metazoa</taxon>
        <taxon>Spiralia</taxon>
        <taxon>Gnathifera</taxon>
        <taxon>Rotifera</taxon>
        <taxon>Eurotatoria</taxon>
        <taxon>Monogononta</taxon>
        <taxon>Pseudotrocha</taxon>
        <taxon>Ploima</taxon>
        <taxon>Brachionidae</taxon>
        <taxon>Brachionus</taxon>
    </lineage>
</organism>
<sequence length="60" mass="7198">MHTIKKSLIKLCNKLQIFTFCSVIFVPKFHITTYLRVEYSEKHTRREEIVDSIAMNNPRE</sequence>
<protein>
    <submittedName>
        <fullName evidence="1">Uncharacterized protein</fullName>
    </submittedName>
</protein>
<dbReference type="EMBL" id="REGN01005519">
    <property type="protein sequence ID" value="RNA13055.1"/>
    <property type="molecule type" value="Genomic_DNA"/>
</dbReference>
<accession>A0A3M7QPZ4</accession>